<evidence type="ECO:0000313" key="12">
    <source>
        <dbReference type="Proteomes" id="UP000051445"/>
    </source>
</evidence>
<dbReference type="EMBL" id="AZER01000011">
    <property type="protein sequence ID" value="KRL28269.1"/>
    <property type="molecule type" value="Genomic_DNA"/>
</dbReference>
<dbReference type="PRINTS" id="PR00344">
    <property type="entry name" value="BCTRLSENSOR"/>
</dbReference>
<name>A0A0R1P6X2_9LACO</name>
<keyword evidence="4" id="KW-0808">Transferase</keyword>
<keyword evidence="8" id="KW-0902">Two-component regulatory system</keyword>
<keyword evidence="7" id="KW-0067">ATP-binding</keyword>
<feature type="domain" description="Histidine kinase" evidence="10">
    <location>
        <begin position="291"/>
        <end position="400"/>
    </location>
</feature>
<dbReference type="AlphaFoldDB" id="A0A0R1P6X2"/>
<keyword evidence="9" id="KW-0472">Membrane</keyword>
<comment type="catalytic activity">
    <reaction evidence="1">
        <text>ATP + protein L-histidine = ADP + protein N-phospho-L-histidine.</text>
        <dbReference type="EC" id="2.7.13.3"/>
    </reaction>
</comment>
<keyword evidence="12" id="KW-1185">Reference proteome</keyword>
<evidence type="ECO:0000256" key="7">
    <source>
        <dbReference type="ARBA" id="ARBA00022840"/>
    </source>
</evidence>
<accession>A0A0R1P6X2</accession>
<evidence type="ECO:0000256" key="6">
    <source>
        <dbReference type="ARBA" id="ARBA00022777"/>
    </source>
</evidence>
<dbReference type="InterPro" id="IPR004358">
    <property type="entry name" value="Sig_transdc_His_kin-like_C"/>
</dbReference>
<evidence type="ECO:0000256" key="1">
    <source>
        <dbReference type="ARBA" id="ARBA00000085"/>
    </source>
</evidence>
<gene>
    <name evidence="11" type="ORF">FD27_GL000210</name>
</gene>
<protein>
    <recommendedName>
        <fullName evidence="2">histidine kinase</fullName>
        <ecNumber evidence="2">2.7.13.3</ecNumber>
    </recommendedName>
</protein>
<feature type="transmembrane region" description="Helical" evidence="9">
    <location>
        <begin position="38"/>
        <end position="59"/>
    </location>
</feature>
<dbReference type="PANTHER" id="PTHR43065:SF10">
    <property type="entry name" value="PEROXIDE STRESS-ACTIVATED HISTIDINE KINASE MAK3"/>
    <property type="match status" value="1"/>
</dbReference>
<organism evidence="11 12">
    <name type="scientific">Limosilactobacillus frumenti DSM 13145</name>
    <dbReference type="NCBI Taxonomy" id="1423746"/>
    <lineage>
        <taxon>Bacteria</taxon>
        <taxon>Bacillati</taxon>
        <taxon>Bacillota</taxon>
        <taxon>Bacilli</taxon>
        <taxon>Lactobacillales</taxon>
        <taxon>Lactobacillaceae</taxon>
        <taxon>Limosilactobacillus</taxon>
    </lineage>
</organism>
<evidence type="ECO:0000256" key="8">
    <source>
        <dbReference type="ARBA" id="ARBA00023012"/>
    </source>
</evidence>
<dbReference type="SMART" id="SM00387">
    <property type="entry name" value="HATPase_c"/>
    <property type="match status" value="1"/>
</dbReference>
<keyword evidence="5" id="KW-0547">Nucleotide-binding</keyword>
<dbReference type="SUPFAM" id="SSF55874">
    <property type="entry name" value="ATPase domain of HSP90 chaperone/DNA topoisomerase II/histidine kinase"/>
    <property type="match status" value="1"/>
</dbReference>
<evidence type="ECO:0000256" key="3">
    <source>
        <dbReference type="ARBA" id="ARBA00022553"/>
    </source>
</evidence>
<dbReference type="Gene3D" id="3.30.565.10">
    <property type="entry name" value="Histidine kinase-like ATPase, C-terminal domain"/>
    <property type="match status" value="1"/>
</dbReference>
<evidence type="ECO:0000256" key="4">
    <source>
        <dbReference type="ARBA" id="ARBA00022679"/>
    </source>
</evidence>
<sequence length="408" mass="46271">MALASQVQLNAFTPGFIIALSALLLPIFLYFNQDIHPLQLGCAIAIASPVFRGVVLLLTKSSAHVVTYTVADIVYFLLYTLIYYLLYWRLVYHNDIAFFLTIIICDYAANVLEIGLLTDFAGYTIHVLAVVFAVALVRATLASLIAFLLHYFQLLIVNSEEHERQYYHFIWVASAVKSEVYFMRKTINDIERVTKNAYLLNERLKDEGHTEEQKMAYEIAQHVHEIKNSYQDVIKGLGDYFNDQNNVPMHMDDILKIVSSYTQMIIRSRHLSINLVVHNTVNCTVPEHYYLVTIMSNLILNGIDAIGNKRNGEILIQVSQNRADIQLAVTDNGSGIPREMIPLIFKPGFSTKFDQSGDIYRGIGLSNVQTIVQEQFAGQIKVDSQPHVGTTFFVTMNKDKLTSSQEEK</sequence>
<dbReference type="PATRIC" id="fig|1423746.3.peg.216"/>
<proteinExistence type="predicted"/>
<keyword evidence="9" id="KW-0812">Transmembrane</keyword>
<dbReference type="GO" id="GO:0004673">
    <property type="term" value="F:protein histidine kinase activity"/>
    <property type="evidence" value="ECO:0007669"/>
    <property type="project" value="UniProtKB-EC"/>
</dbReference>
<feature type="transmembrane region" description="Helical" evidence="9">
    <location>
        <begin position="123"/>
        <end position="149"/>
    </location>
</feature>
<feature type="transmembrane region" description="Helical" evidence="9">
    <location>
        <begin position="65"/>
        <end position="86"/>
    </location>
</feature>
<dbReference type="GO" id="GO:0000160">
    <property type="term" value="P:phosphorelay signal transduction system"/>
    <property type="evidence" value="ECO:0007669"/>
    <property type="project" value="UniProtKB-KW"/>
</dbReference>
<dbReference type="InterPro" id="IPR005467">
    <property type="entry name" value="His_kinase_dom"/>
</dbReference>
<feature type="transmembrane region" description="Helical" evidence="9">
    <location>
        <begin position="98"/>
        <end position="117"/>
    </location>
</feature>
<dbReference type="PANTHER" id="PTHR43065">
    <property type="entry name" value="SENSOR HISTIDINE KINASE"/>
    <property type="match status" value="1"/>
</dbReference>
<dbReference type="PROSITE" id="PS50109">
    <property type="entry name" value="HIS_KIN"/>
    <property type="match status" value="1"/>
</dbReference>
<dbReference type="EC" id="2.7.13.3" evidence="2"/>
<keyword evidence="6 11" id="KW-0418">Kinase</keyword>
<keyword evidence="3" id="KW-0597">Phosphoprotein</keyword>
<dbReference type="Proteomes" id="UP000051445">
    <property type="component" value="Unassembled WGS sequence"/>
</dbReference>
<evidence type="ECO:0000313" key="11">
    <source>
        <dbReference type="EMBL" id="KRL28269.1"/>
    </source>
</evidence>
<dbReference type="Pfam" id="PF02518">
    <property type="entry name" value="HATPase_c"/>
    <property type="match status" value="1"/>
</dbReference>
<comment type="caution">
    <text evidence="11">The sequence shown here is derived from an EMBL/GenBank/DDBJ whole genome shotgun (WGS) entry which is preliminary data.</text>
</comment>
<feature type="transmembrane region" description="Helical" evidence="9">
    <location>
        <begin position="12"/>
        <end position="31"/>
    </location>
</feature>
<evidence type="ECO:0000256" key="9">
    <source>
        <dbReference type="SAM" id="Phobius"/>
    </source>
</evidence>
<evidence type="ECO:0000259" key="10">
    <source>
        <dbReference type="PROSITE" id="PS50109"/>
    </source>
</evidence>
<dbReference type="InterPro" id="IPR036890">
    <property type="entry name" value="HATPase_C_sf"/>
</dbReference>
<dbReference type="GO" id="GO:0005524">
    <property type="term" value="F:ATP binding"/>
    <property type="evidence" value="ECO:0007669"/>
    <property type="project" value="UniProtKB-KW"/>
</dbReference>
<evidence type="ECO:0000256" key="5">
    <source>
        <dbReference type="ARBA" id="ARBA00022741"/>
    </source>
</evidence>
<evidence type="ECO:0000256" key="2">
    <source>
        <dbReference type="ARBA" id="ARBA00012438"/>
    </source>
</evidence>
<keyword evidence="9" id="KW-1133">Transmembrane helix</keyword>
<dbReference type="STRING" id="1423746.FD27_GL000210"/>
<dbReference type="InterPro" id="IPR003594">
    <property type="entry name" value="HATPase_dom"/>
</dbReference>
<reference evidence="11 12" key="1">
    <citation type="journal article" date="2015" name="Genome Announc.">
        <title>Expanding the biotechnology potential of lactobacilli through comparative genomics of 213 strains and associated genera.</title>
        <authorList>
            <person name="Sun Z."/>
            <person name="Harris H.M."/>
            <person name="McCann A."/>
            <person name="Guo C."/>
            <person name="Argimon S."/>
            <person name="Zhang W."/>
            <person name="Yang X."/>
            <person name="Jeffery I.B."/>
            <person name="Cooney J.C."/>
            <person name="Kagawa T.F."/>
            <person name="Liu W."/>
            <person name="Song Y."/>
            <person name="Salvetti E."/>
            <person name="Wrobel A."/>
            <person name="Rasinkangas P."/>
            <person name="Parkhill J."/>
            <person name="Rea M.C."/>
            <person name="O'Sullivan O."/>
            <person name="Ritari J."/>
            <person name="Douillard F.P."/>
            <person name="Paul Ross R."/>
            <person name="Yang R."/>
            <person name="Briner A.E."/>
            <person name="Felis G.E."/>
            <person name="de Vos W.M."/>
            <person name="Barrangou R."/>
            <person name="Klaenhammer T.R."/>
            <person name="Caufield P.W."/>
            <person name="Cui Y."/>
            <person name="Zhang H."/>
            <person name="O'Toole P.W."/>
        </authorList>
    </citation>
    <scope>NUCLEOTIDE SEQUENCE [LARGE SCALE GENOMIC DNA]</scope>
    <source>
        <strain evidence="11 12">DSM 13145</strain>
    </source>
</reference>